<reference evidence="4" key="2">
    <citation type="submission" date="2025-09" db="UniProtKB">
        <authorList>
            <consortium name="Ensembl"/>
        </authorList>
    </citation>
    <scope>IDENTIFICATION</scope>
</reference>
<evidence type="ECO:0000256" key="2">
    <source>
        <dbReference type="ARBA" id="ARBA00022859"/>
    </source>
</evidence>
<reference evidence="4" key="1">
    <citation type="submission" date="2025-08" db="UniProtKB">
        <authorList>
            <consortium name="Ensembl"/>
        </authorList>
    </citation>
    <scope>IDENTIFICATION</scope>
</reference>
<dbReference type="GO" id="GO:0007166">
    <property type="term" value="P:cell surface receptor signaling pathway"/>
    <property type="evidence" value="ECO:0007669"/>
    <property type="project" value="TreeGrafter"/>
</dbReference>
<dbReference type="Ensembl" id="ENSPCET00000019505.1">
    <property type="protein sequence ID" value="ENSPCEP00000018870.1"/>
    <property type="gene ID" value="ENSPCEG00000014689.1"/>
</dbReference>
<dbReference type="GO" id="GO:0002376">
    <property type="term" value="P:immune system process"/>
    <property type="evidence" value="ECO:0007669"/>
    <property type="project" value="UniProtKB-KW"/>
</dbReference>
<dbReference type="InterPro" id="IPR013106">
    <property type="entry name" value="Ig_V-set"/>
</dbReference>
<proteinExistence type="predicted"/>
<evidence type="ECO:0000313" key="4">
    <source>
        <dbReference type="Ensembl" id="ENSPCEP00000018870.1"/>
    </source>
</evidence>
<dbReference type="AlphaFoldDB" id="A0A8C8SD81"/>
<accession>A0A8C8SD81</accession>
<dbReference type="SMART" id="SM00406">
    <property type="entry name" value="IGv"/>
    <property type="match status" value="1"/>
</dbReference>
<dbReference type="InterPro" id="IPR013783">
    <property type="entry name" value="Ig-like_fold"/>
</dbReference>
<evidence type="ECO:0000313" key="5">
    <source>
        <dbReference type="Proteomes" id="UP000694393"/>
    </source>
</evidence>
<dbReference type="PANTHER" id="PTHR23268">
    <property type="entry name" value="T-CELL RECEPTOR BETA CHAIN"/>
    <property type="match status" value="1"/>
</dbReference>
<dbReference type="GO" id="GO:0005886">
    <property type="term" value="C:plasma membrane"/>
    <property type="evidence" value="ECO:0007669"/>
    <property type="project" value="TreeGrafter"/>
</dbReference>
<evidence type="ECO:0000256" key="1">
    <source>
        <dbReference type="ARBA" id="ARBA00022729"/>
    </source>
</evidence>
<sequence length="95" mass="11047">GSAYVEQLPFLTAYPEDSITLECTLKQASCDRMYWYRQQGGRELEGLFYSYGDQLVNFTAEPVRAQRRNKKWDLNWKKLLPSDTAVYYCACSTAQ</sequence>
<dbReference type="Gene3D" id="2.60.40.10">
    <property type="entry name" value="Immunoglobulins"/>
    <property type="match status" value="1"/>
</dbReference>
<keyword evidence="2" id="KW-0391">Immunity</keyword>
<feature type="domain" description="Immunoglobulin V-set" evidence="3">
    <location>
        <begin position="18"/>
        <end position="91"/>
    </location>
</feature>
<dbReference type="Proteomes" id="UP000694393">
    <property type="component" value="Unplaced"/>
</dbReference>
<dbReference type="Pfam" id="PF07686">
    <property type="entry name" value="V-set"/>
    <property type="match status" value="1"/>
</dbReference>
<keyword evidence="1" id="KW-0732">Signal</keyword>
<keyword evidence="5" id="KW-1185">Reference proteome</keyword>
<protein>
    <recommendedName>
        <fullName evidence="3">Immunoglobulin V-set domain-containing protein</fullName>
    </recommendedName>
</protein>
<dbReference type="SUPFAM" id="SSF48726">
    <property type="entry name" value="Immunoglobulin"/>
    <property type="match status" value="1"/>
</dbReference>
<organism evidence="4 5">
    <name type="scientific">Pelusios castaneus</name>
    <name type="common">West African mud turtle</name>
    <dbReference type="NCBI Taxonomy" id="367368"/>
    <lineage>
        <taxon>Eukaryota</taxon>
        <taxon>Metazoa</taxon>
        <taxon>Chordata</taxon>
        <taxon>Craniata</taxon>
        <taxon>Vertebrata</taxon>
        <taxon>Euteleostomi</taxon>
        <taxon>Archelosauria</taxon>
        <taxon>Testudinata</taxon>
        <taxon>Testudines</taxon>
        <taxon>Pleurodira</taxon>
        <taxon>Pelomedusidae</taxon>
        <taxon>Pelusios</taxon>
    </lineage>
</organism>
<name>A0A8C8SD81_9SAUR</name>
<evidence type="ECO:0000259" key="3">
    <source>
        <dbReference type="SMART" id="SM00406"/>
    </source>
</evidence>
<dbReference type="InterPro" id="IPR050413">
    <property type="entry name" value="TCR_beta_variable"/>
</dbReference>
<dbReference type="InterPro" id="IPR036179">
    <property type="entry name" value="Ig-like_dom_sf"/>
</dbReference>